<evidence type="ECO:0000256" key="1">
    <source>
        <dbReference type="SAM" id="MobiDB-lite"/>
    </source>
</evidence>
<dbReference type="EMBL" id="OIVN01002625">
    <property type="protein sequence ID" value="SPD05177.1"/>
    <property type="molecule type" value="Genomic_DNA"/>
</dbReference>
<proteinExistence type="predicted"/>
<feature type="region of interest" description="Disordered" evidence="1">
    <location>
        <begin position="46"/>
        <end position="156"/>
    </location>
</feature>
<feature type="compositionally biased region" description="Basic residues" evidence="1">
    <location>
        <begin position="89"/>
        <end position="100"/>
    </location>
</feature>
<accession>A0A2N9GRV9</accession>
<organism evidence="2">
    <name type="scientific">Fagus sylvatica</name>
    <name type="common">Beechnut</name>
    <dbReference type="NCBI Taxonomy" id="28930"/>
    <lineage>
        <taxon>Eukaryota</taxon>
        <taxon>Viridiplantae</taxon>
        <taxon>Streptophyta</taxon>
        <taxon>Embryophyta</taxon>
        <taxon>Tracheophyta</taxon>
        <taxon>Spermatophyta</taxon>
        <taxon>Magnoliopsida</taxon>
        <taxon>eudicotyledons</taxon>
        <taxon>Gunneridae</taxon>
        <taxon>Pentapetalae</taxon>
        <taxon>rosids</taxon>
        <taxon>fabids</taxon>
        <taxon>Fagales</taxon>
        <taxon>Fagaceae</taxon>
        <taxon>Fagus</taxon>
    </lineage>
</organism>
<dbReference type="AlphaFoldDB" id="A0A2N9GRV9"/>
<feature type="compositionally biased region" description="Polar residues" evidence="1">
    <location>
        <begin position="53"/>
        <end position="67"/>
    </location>
</feature>
<reference evidence="2" key="1">
    <citation type="submission" date="2018-02" db="EMBL/GenBank/DDBJ databases">
        <authorList>
            <person name="Cohen D.B."/>
            <person name="Kent A.D."/>
        </authorList>
    </citation>
    <scope>NUCLEOTIDE SEQUENCE</scope>
</reference>
<protein>
    <submittedName>
        <fullName evidence="2">Uncharacterized protein</fullName>
    </submittedName>
</protein>
<gene>
    <name evidence="2" type="ORF">FSB_LOCUS33059</name>
</gene>
<feature type="compositionally biased region" description="Basic and acidic residues" evidence="1">
    <location>
        <begin position="130"/>
        <end position="156"/>
    </location>
</feature>
<sequence length="156" mass="17361">MASMQCYKPTDQTEVQAQYQSKSQLPAHTVSTTQIKCYSQTQTHEVDQGLPKAQSTQFITQTHASRTNGHHGTHRATNGMACQPCQGNTKKRGEHKKKERRNLLQKIKDGLSGHSSDSSSSSESDSDNDNCEKMKASELKDESLNIKTNHKEKDPS</sequence>
<evidence type="ECO:0000313" key="2">
    <source>
        <dbReference type="EMBL" id="SPD05177.1"/>
    </source>
</evidence>
<name>A0A2N9GRV9_FAGSY</name>